<dbReference type="SUPFAM" id="SSF75304">
    <property type="entry name" value="Amidase signature (AS) enzymes"/>
    <property type="match status" value="1"/>
</dbReference>
<sequence>MDSHGRDAATAEEYERAVREREAFRGRIASAASAHGVDLWITPGATGPGPRGLATTGSSVMCLPWSHAGLPSPCVRTRRAGRLPMGLHLVGGRGERTSGCRRWRRRWRRAGDDPRVRRHSPEPARPAP</sequence>
<gene>
    <name evidence="2" type="ORF">GCM10010346_14610</name>
</gene>
<accession>A0ABQ3DGH6</accession>
<feature type="region of interest" description="Disordered" evidence="1">
    <location>
        <begin position="105"/>
        <end position="128"/>
    </location>
</feature>
<keyword evidence="3" id="KW-1185">Reference proteome</keyword>
<reference evidence="3" key="1">
    <citation type="journal article" date="2019" name="Int. J. Syst. Evol. Microbiol.">
        <title>The Global Catalogue of Microorganisms (GCM) 10K type strain sequencing project: providing services to taxonomists for standard genome sequencing and annotation.</title>
        <authorList>
            <consortium name="The Broad Institute Genomics Platform"/>
            <consortium name="The Broad Institute Genome Sequencing Center for Infectious Disease"/>
            <person name="Wu L."/>
            <person name="Ma J."/>
        </authorList>
    </citation>
    <scope>NUCLEOTIDE SEQUENCE [LARGE SCALE GENOMIC DNA]</scope>
    <source>
        <strain evidence="3">JCM 4737</strain>
    </source>
</reference>
<feature type="compositionally biased region" description="Basic and acidic residues" evidence="1">
    <location>
        <begin position="109"/>
        <end position="122"/>
    </location>
</feature>
<dbReference type="InterPro" id="IPR036928">
    <property type="entry name" value="AS_sf"/>
</dbReference>
<dbReference type="Proteomes" id="UP000599437">
    <property type="component" value="Unassembled WGS sequence"/>
</dbReference>
<comment type="caution">
    <text evidence="2">The sequence shown here is derived from an EMBL/GenBank/DDBJ whole genome shotgun (WGS) entry which is preliminary data.</text>
</comment>
<dbReference type="EMBL" id="BMVO01000003">
    <property type="protein sequence ID" value="GHA93033.1"/>
    <property type="molecule type" value="Genomic_DNA"/>
</dbReference>
<organism evidence="2 3">
    <name type="scientific">Streptomyces chryseus</name>
    <dbReference type="NCBI Taxonomy" id="68186"/>
    <lineage>
        <taxon>Bacteria</taxon>
        <taxon>Bacillati</taxon>
        <taxon>Actinomycetota</taxon>
        <taxon>Actinomycetes</taxon>
        <taxon>Kitasatosporales</taxon>
        <taxon>Streptomycetaceae</taxon>
        <taxon>Streptomyces</taxon>
    </lineage>
</organism>
<protein>
    <recommendedName>
        <fullName evidence="4">Amidase</fullName>
    </recommendedName>
</protein>
<evidence type="ECO:0008006" key="4">
    <source>
        <dbReference type="Google" id="ProtNLM"/>
    </source>
</evidence>
<evidence type="ECO:0000256" key="1">
    <source>
        <dbReference type="SAM" id="MobiDB-lite"/>
    </source>
</evidence>
<evidence type="ECO:0000313" key="3">
    <source>
        <dbReference type="Proteomes" id="UP000599437"/>
    </source>
</evidence>
<dbReference type="RefSeq" id="WP_189714827.1">
    <property type="nucleotide sequence ID" value="NZ_BMVO01000003.1"/>
</dbReference>
<dbReference type="Gene3D" id="3.90.1300.10">
    <property type="entry name" value="Amidase signature (AS) domain"/>
    <property type="match status" value="1"/>
</dbReference>
<name>A0ABQ3DGH6_9ACTN</name>
<evidence type="ECO:0000313" key="2">
    <source>
        <dbReference type="EMBL" id="GHA93033.1"/>
    </source>
</evidence>
<proteinExistence type="predicted"/>